<comment type="caution">
    <text evidence="1">The sequence shown here is derived from an EMBL/GenBank/DDBJ whole genome shotgun (WGS) entry which is preliminary data.</text>
</comment>
<evidence type="ECO:0000313" key="2">
    <source>
        <dbReference type="Proteomes" id="UP000295264"/>
    </source>
</evidence>
<evidence type="ECO:0000313" key="1">
    <source>
        <dbReference type="EMBL" id="TEA35952.1"/>
    </source>
</evidence>
<dbReference type="AlphaFoldDB" id="A0A484GJT0"/>
<accession>A0A484GJT0</accession>
<sequence>QEVVLCLLFLENLFSDTTQFSKYRFKDVVLAAYRRGDLPART</sequence>
<name>A0A484GJT0_SOUCH</name>
<protein>
    <submittedName>
        <fullName evidence="1">Uncharacterized protein</fullName>
    </submittedName>
</protein>
<dbReference type="EMBL" id="QWLN02006797">
    <property type="protein sequence ID" value="TEA35952.1"/>
    <property type="molecule type" value="Genomic_DNA"/>
</dbReference>
<feature type="non-terminal residue" evidence="1">
    <location>
        <position position="1"/>
    </location>
</feature>
<keyword evidence="2" id="KW-1185">Reference proteome</keyword>
<gene>
    <name evidence="1" type="ORF">DBR06_SOUSAS810062</name>
</gene>
<proteinExistence type="predicted"/>
<reference evidence="1 2" key="1">
    <citation type="journal article" date="2018" name="Genomics">
        <title>Molecular footprints of inshore aquatic adaptation in Indo-Pacific humpback dolphin (Sousa chinensis).</title>
        <authorList>
            <person name="Ming Y."/>
            <person name="Jian J."/>
            <person name="Yu F."/>
            <person name="Yu X."/>
            <person name="Wang J."/>
            <person name="Liu W."/>
        </authorList>
    </citation>
    <scope>NUCLEOTIDE SEQUENCE [LARGE SCALE GENOMIC DNA]</scope>
    <source>
        <strain evidence="1">MY-2018</strain>
        <tissue evidence="1">Skin</tissue>
    </source>
</reference>
<organism evidence="1 2">
    <name type="scientific">Sousa chinensis</name>
    <name type="common">Indo-pacific humpbacked dolphin</name>
    <name type="synonym">Steno chinensis</name>
    <dbReference type="NCBI Taxonomy" id="103600"/>
    <lineage>
        <taxon>Eukaryota</taxon>
        <taxon>Metazoa</taxon>
        <taxon>Chordata</taxon>
        <taxon>Craniata</taxon>
        <taxon>Vertebrata</taxon>
        <taxon>Euteleostomi</taxon>
        <taxon>Mammalia</taxon>
        <taxon>Eutheria</taxon>
        <taxon>Laurasiatheria</taxon>
        <taxon>Artiodactyla</taxon>
        <taxon>Whippomorpha</taxon>
        <taxon>Cetacea</taxon>
        <taxon>Odontoceti</taxon>
        <taxon>Delphinidae</taxon>
        <taxon>Sousa</taxon>
    </lineage>
</organism>
<dbReference type="Proteomes" id="UP000295264">
    <property type="component" value="Unassembled WGS sequence"/>
</dbReference>